<dbReference type="EMBL" id="JACGWJ010000015">
    <property type="protein sequence ID" value="KAL0367302.1"/>
    <property type="molecule type" value="Genomic_DNA"/>
</dbReference>
<gene>
    <name evidence="1" type="ORF">Sradi_3620300</name>
</gene>
<accession>A0AAW2QHC0</accession>
<proteinExistence type="predicted"/>
<protein>
    <submittedName>
        <fullName evidence="1">Uncharacterized protein</fullName>
    </submittedName>
</protein>
<reference evidence="1" key="2">
    <citation type="journal article" date="2024" name="Plant">
        <title>Genomic evolution and insights into agronomic trait innovations of Sesamum species.</title>
        <authorList>
            <person name="Miao H."/>
            <person name="Wang L."/>
            <person name="Qu L."/>
            <person name="Liu H."/>
            <person name="Sun Y."/>
            <person name="Le M."/>
            <person name="Wang Q."/>
            <person name="Wei S."/>
            <person name="Zheng Y."/>
            <person name="Lin W."/>
            <person name="Duan Y."/>
            <person name="Cao H."/>
            <person name="Xiong S."/>
            <person name="Wang X."/>
            <person name="Wei L."/>
            <person name="Li C."/>
            <person name="Ma Q."/>
            <person name="Ju M."/>
            <person name="Zhao R."/>
            <person name="Li G."/>
            <person name="Mu C."/>
            <person name="Tian Q."/>
            <person name="Mei H."/>
            <person name="Zhang T."/>
            <person name="Gao T."/>
            <person name="Zhang H."/>
        </authorList>
    </citation>
    <scope>NUCLEOTIDE SEQUENCE</scope>
    <source>
        <strain evidence="1">G02</strain>
    </source>
</reference>
<evidence type="ECO:0000313" key="1">
    <source>
        <dbReference type="EMBL" id="KAL0367302.1"/>
    </source>
</evidence>
<comment type="caution">
    <text evidence="1">The sequence shown here is derived from an EMBL/GenBank/DDBJ whole genome shotgun (WGS) entry which is preliminary data.</text>
</comment>
<dbReference type="AlphaFoldDB" id="A0AAW2QHC0"/>
<reference evidence="1" key="1">
    <citation type="submission" date="2020-06" db="EMBL/GenBank/DDBJ databases">
        <authorList>
            <person name="Li T."/>
            <person name="Hu X."/>
            <person name="Zhang T."/>
            <person name="Song X."/>
            <person name="Zhang H."/>
            <person name="Dai N."/>
            <person name="Sheng W."/>
            <person name="Hou X."/>
            <person name="Wei L."/>
        </authorList>
    </citation>
    <scope>NUCLEOTIDE SEQUENCE</scope>
    <source>
        <strain evidence="1">G02</strain>
        <tissue evidence="1">Leaf</tissue>
    </source>
</reference>
<organism evidence="1">
    <name type="scientific">Sesamum radiatum</name>
    <name type="common">Black benniseed</name>
    <dbReference type="NCBI Taxonomy" id="300843"/>
    <lineage>
        <taxon>Eukaryota</taxon>
        <taxon>Viridiplantae</taxon>
        <taxon>Streptophyta</taxon>
        <taxon>Embryophyta</taxon>
        <taxon>Tracheophyta</taxon>
        <taxon>Spermatophyta</taxon>
        <taxon>Magnoliopsida</taxon>
        <taxon>eudicotyledons</taxon>
        <taxon>Gunneridae</taxon>
        <taxon>Pentapetalae</taxon>
        <taxon>asterids</taxon>
        <taxon>lamiids</taxon>
        <taxon>Lamiales</taxon>
        <taxon>Pedaliaceae</taxon>
        <taxon>Sesamum</taxon>
    </lineage>
</organism>
<name>A0AAW2QHC0_SESRA</name>
<sequence>MNDNVFRLELWNAAVILSPESKDGLRGTLPTKIRRLGLPGGAADDAPAALVGHAAAGGAGAWRLGDGLERCSVSARGCAAAPWFSPFGSVTATGAGSETTTGCGSARGTGLDSKTLGAEFSMETLDSSGASSPHGGGASAITTAMFNAAKGARQPSIHH</sequence>